<organism evidence="2 3">
    <name type="scientific">Paramarasmius palmivorus</name>
    <dbReference type="NCBI Taxonomy" id="297713"/>
    <lineage>
        <taxon>Eukaryota</taxon>
        <taxon>Fungi</taxon>
        <taxon>Dikarya</taxon>
        <taxon>Basidiomycota</taxon>
        <taxon>Agaricomycotina</taxon>
        <taxon>Agaricomycetes</taxon>
        <taxon>Agaricomycetidae</taxon>
        <taxon>Agaricales</taxon>
        <taxon>Marasmiineae</taxon>
        <taxon>Marasmiaceae</taxon>
        <taxon>Paramarasmius</taxon>
    </lineage>
</organism>
<dbReference type="CDD" id="cd02961">
    <property type="entry name" value="PDI_a_family"/>
    <property type="match status" value="1"/>
</dbReference>
<sequence length="454" mass="51593">MSSVLSIATHKDFQSAIANNRFSFVQYTATWCCWCERFSPVFDKASTYATFADLADFYRIDCTRTTSENRQAQKLAKADGFPHVGVFHSGQFVLALEGYQDWDEFHANVSKLFELYKTMRMQGHSSPVPQRSKSDDTEHRSSIRRRVASFVNLNNSSRGSLSSLSSLSMSNMSIRSTLASCTGIHRDRQKEHWYKRLFSKYKSFRDPESGCIYVPTEEGDGLQIGRANYEDSFFYITVAYSGDETKKNMLLFGVEFCADATKRMRFTSAMLKVTFGFEDEDGVQEPLRVHDMSPKEDHGEFTEVRWGKGREGNLNMSAGYSAVSVGAESKFSQTSEYTRRTSSWVRGCGIHTPSAEWTFKEDDGQAGRHGLNPQYQLSVTLPRAASTKLIWIEFWSKAVLARGDQNHTVTLRIGTEEEPYKRNLDMNSGISIVRHEESEAQAEQVDQNKTESLY</sequence>
<gene>
    <name evidence="2" type="ORF">VNI00_001797</name>
</gene>
<evidence type="ECO:0000259" key="1">
    <source>
        <dbReference type="Pfam" id="PF00085"/>
    </source>
</evidence>
<evidence type="ECO:0000313" key="2">
    <source>
        <dbReference type="EMBL" id="KAK7059170.1"/>
    </source>
</evidence>
<keyword evidence="3" id="KW-1185">Reference proteome</keyword>
<name>A0AAW0E1U0_9AGAR</name>
<dbReference type="SUPFAM" id="SSF52833">
    <property type="entry name" value="Thioredoxin-like"/>
    <property type="match status" value="1"/>
</dbReference>
<protein>
    <recommendedName>
        <fullName evidence="1">Thioredoxin domain-containing protein</fullName>
    </recommendedName>
</protein>
<evidence type="ECO:0000313" key="3">
    <source>
        <dbReference type="Proteomes" id="UP001383192"/>
    </source>
</evidence>
<accession>A0AAW0E1U0</accession>
<dbReference type="Pfam" id="PF00085">
    <property type="entry name" value="Thioredoxin"/>
    <property type="match status" value="1"/>
</dbReference>
<dbReference type="Proteomes" id="UP001383192">
    <property type="component" value="Unassembled WGS sequence"/>
</dbReference>
<dbReference type="AlphaFoldDB" id="A0AAW0E1U0"/>
<proteinExistence type="predicted"/>
<dbReference type="EMBL" id="JAYKXP010000004">
    <property type="protein sequence ID" value="KAK7059170.1"/>
    <property type="molecule type" value="Genomic_DNA"/>
</dbReference>
<dbReference type="Gene3D" id="3.40.30.10">
    <property type="entry name" value="Glutaredoxin"/>
    <property type="match status" value="1"/>
</dbReference>
<dbReference type="InterPro" id="IPR036249">
    <property type="entry name" value="Thioredoxin-like_sf"/>
</dbReference>
<comment type="caution">
    <text evidence="2">The sequence shown here is derived from an EMBL/GenBank/DDBJ whole genome shotgun (WGS) entry which is preliminary data.</text>
</comment>
<dbReference type="InterPro" id="IPR013766">
    <property type="entry name" value="Thioredoxin_domain"/>
</dbReference>
<reference evidence="2 3" key="1">
    <citation type="submission" date="2024-01" db="EMBL/GenBank/DDBJ databases">
        <title>A draft genome for a cacao thread blight-causing isolate of Paramarasmius palmivorus.</title>
        <authorList>
            <person name="Baruah I.K."/>
            <person name="Bukari Y."/>
            <person name="Amoako-Attah I."/>
            <person name="Meinhardt L.W."/>
            <person name="Bailey B.A."/>
            <person name="Cohen S.P."/>
        </authorList>
    </citation>
    <scope>NUCLEOTIDE SEQUENCE [LARGE SCALE GENOMIC DNA]</scope>
    <source>
        <strain evidence="2 3">GH-12</strain>
    </source>
</reference>
<feature type="domain" description="Thioredoxin" evidence="1">
    <location>
        <begin position="7"/>
        <end position="109"/>
    </location>
</feature>